<evidence type="ECO:0000313" key="3">
    <source>
        <dbReference type="Proteomes" id="UP000059680"/>
    </source>
</evidence>
<dbReference type="PaxDb" id="39947-A0A0P0WPJ8"/>
<organism evidence="2 3">
    <name type="scientific">Oryza sativa subsp. japonica</name>
    <name type="common">Rice</name>
    <dbReference type="NCBI Taxonomy" id="39947"/>
    <lineage>
        <taxon>Eukaryota</taxon>
        <taxon>Viridiplantae</taxon>
        <taxon>Streptophyta</taxon>
        <taxon>Embryophyta</taxon>
        <taxon>Tracheophyta</taxon>
        <taxon>Spermatophyta</taxon>
        <taxon>Magnoliopsida</taxon>
        <taxon>Liliopsida</taxon>
        <taxon>Poales</taxon>
        <taxon>Poaceae</taxon>
        <taxon>BOP clade</taxon>
        <taxon>Oryzoideae</taxon>
        <taxon>Oryzeae</taxon>
        <taxon>Oryzinae</taxon>
        <taxon>Oryza</taxon>
        <taxon>Oryza sativa</taxon>
    </lineage>
</organism>
<accession>A0A0P0WPJ8</accession>
<keyword evidence="3" id="KW-1185">Reference proteome</keyword>
<protein>
    <submittedName>
        <fullName evidence="2">Os05g0508001 protein</fullName>
    </submittedName>
</protein>
<evidence type="ECO:0000313" key="2">
    <source>
        <dbReference type="EMBL" id="BAS94808.1"/>
    </source>
</evidence>
<reference evidence="2 3" key="3">
    <citation type="journal article" date="2013" name="Rice">
        <title>Improvement of the Oryza sativa Nipponbare reference genome using next generation sequence and optical map data.</title>
        <authorList>
            <person name="Kawahara Y."/>
            <person name="de la Bastide M."/>
            <person name="Hamilton J.P."/>
            <person name="Kanamori H."/>
            <person name="McCombie W.R."/>
            <person name="Ouyang S."/>
            <person name="Schwartz D.C."/>
            <person name="Tanaka T."/>
            <person name="Wu J."/>
            <person name="Zhou S."/>
            <person name="Childs K.L."/>
            <person name="Davidson R.M."/>
            <person name="Lin H."/>
            <person name="Quesada-Ocampo L."/>
            <person name="Vaillancourt B."/>
            <person name="Sakai H."/>
            <person name="Lee S.S."/>
            <person name="Kim J."/>
            <person name="Numa H."/>
            <person name="Itoh T."/>
            <person name="Buell C.R."/>
            <person name="Matsumoto T."/>
        </authorList>
    </citation>
    <scope>NUCLEOTIDE SEQUENCE [LARGE SCALE GENOMIC DNA]</scope>
    <source>
        <strain evidence="3">cv. Nipponbare</strain>
    </source>
</reference>
<feature type="region of interest" description="Disordered" evidence="1">
    <location>
        <begin position="78"/>
        <end position="107"/>
    </location>
</feature>
<reference evidence="2 3" key="2">
    <citation type="journal article" date="2013" name="Plant Cell Physiol.">
        <title>Rice Annotation Project Database (RAP-DB): an integrative and interactive database for rice genomics.</title>
        <authorList>
            <person name="Sakai H."/>
            <person name="Lee S.S."/>
            <person name="Tanaka T."/>
            <person name="Numa H."/>
            <person name="Kim J."/>
            <person name="Kawahara Y."/>
            <person name="Wakimoto H."/>
            <person name="Yang C.C."/>
            <person name="Iwamoto M."/>
            <person name="Abe T."/>
            <person name="Yamada Y."/>
            <person name="Muto A."/>
            <person name="Inokuchi H."/>
            <person name="Ikemura T."/>
            <person name="Matsumoto T."/>
            <person name="Sasaki T."/>
            <person name="Itoh T."/>
        </authorList>
    </citation>
    <scope>NUCLEOTIDE SEQUENCE [LARGE SCALE GENOMIC DNA]</scope>
    <source>
        <strain evidence="3">cv. Nipponbare</strain>
    </source>
</reference>
<reference evidence="3" key="1">
    <citation type="journal article" date="2005" name="Nature">
        <title>The map-based sequence of the rice genome.</title>
        <authorList>
            <consortium name="International rice genome sequencing project (IRGSP)"/>
            <person name="Matsumoto T."/>
            <person name="Wu J."/>
            <person name="Kanamori H."/>
            <person name="Katayose Y."/>
            <person name="Fujisawa M."/>
            <person name="Namiki N."/>
            <person name="Mizuno H."/>
            <person name="Yamamoto K."/>
            <person name="Antonio B.A."/>
            <person name="Baba T."/>
            <person name="Sakata K."/>
            <person name="Nagamura Y."/>
            <person name="Aoki H."/>
            <person name="Arikawa K."/>
            <person name="Arita K."/>
            <person name="Bito T."/>
            <person name="Chiden Y."/>
            <person name="Fujitsuka N."/>
            <person name="Fukunaka R."/>
            <person name="Hamada M."/>
            <person name="Harada C."/>
            <person name="Hayashi A."/>
            <person name="Hijishita S."/>
            <person name="Honda M."/>
            <person name="Hosokawa S."/>
            <person name="Ichikawa Y."/>
            <person name="Idonuma A."/>
            <person name="Iijima M."/>
            <person name="Ikeda M."/>
            <person name="Ikeno M."/>
            <person name="Ito K."/>
            <person name="Ito S."/>
            <person name="Ito T."/>
            <person name="Ito Y."/>
            <person name="Ito Y."/>
            <person name="Iwabuchi A."/>
            <person name="Kamiya K."/>
            <person name="Karasawa W."/>
            <person name="Kurita K."/>
            <person name="Katagiri S."/>
            <person name="Kikuta A."/>
            <person name="Kobayashi H."/>
            <person name="Kobayashi N."/>
            <person name="Machita K."/>
            <person name="Maehara T."/>
            <person name="Masukawa M."/>
            <person name="Mizubayashi T."/>
            <person name="Mukai Y."/>
            <person name="Nagasaki H."/>
            <person name="Nagata Y."/>
            <person name="Naito S."/>
            <person name="Nakashima M."/>
            <person name="Nakama Y."/>
            <person name="Nakamichi Y."/>
            <person name="Nakamura M."/>
            <person name="Meguro A."/>
            <person name="Negishi M."/>
            <person name="Ohta I."/>
            <person name="Ohta T."/>
            <person name="Okamoto M."/>
            <person name="Ono N."/>
            <person name="Saji S."/>
            <person name="Sakaguchi M."/>
            <person name="Sakai K."/>
            <person name="Shibata M."/>
            <person name="Shimokawa T."/>
            <person name="Song J."/>
            <person name="Takazaki Y."/>
            <person name="Terasawa K."/>
            <person name="Tsugane M."/>
            <person name="Tsuji K."/>
            <person name="Ueda S."/>
            <person name="Waki K."/>
            <person name="Yamagata H."/>
            <person name="Yamamoto M."/>
            <person name="Yamamoto S."/>
            <person name="Yamane H."/>
            <person name="Yoshiki S."/>
            <person name="Yoshihara R."/>
            <person name="Yukawa K."/>
            <person name="Zhong H."/>
            <person name="Yano M."/>
            <person name="Yuan Q."/>
            <person name="Ouyang S."/>
            <person name="Liu J."/>
            <person name="Jones K.M."/>
            <person name="Gansberger K."/>
            <person name="Moffat K."/>
            <person name="Hill J."/>
            <person name="Bera J."/>
            <person name="Fadrosh D."/>
            <person name="Jin S."/>
            <person name="Johri S."/>
            <person name="Kim M."/>
            <person name="Overton L."/>
            <person name="Reardon M."/>
            <person name="Tsitrin T."/>
            <person name="Vuong H."/>
            <person name="Weaver B."/>
            <person name="Ciecko A."/>
            <person name="Tallon L."/>
            <person name="Jackson J."/>
            <person name="Pai G."/>
            <person name="Aken S.V."/>
            <person name="Utterback T."/>
            <person name="Reidmuller S."/>
            <person name="Feldblyum T."/>
            <person name="Hsiao J."/>
            <person name="Zismann V."/>
            <person name="Iobst S."/>
            <person name="de Vazeille A.R."/>
            <person name="Buell C.R."/>
            <person name="Ying K."/>
            <person name="Li Y."/>
            <person name="Lu T."/>
            <person name="Huang Y."/>
            <person name="Zhao Q."/>
            <person name="Feng Q."/>
            <person name="Zhang L."/>
            <person name="Zhu J."/>
            <person name="Weng Q."/>
            <person name="Mu J."/>
            <person name="Lu Y."/>
            <person name="Fan D."/>
            <person name="Liu Y."/>
            <person name="Guan J."/>
            <person name="Zhang Y."/>
            <person name="Yu S."/>
            <person name="Liu X."/>
            <person name="Zhang Y."/>
            <person name="Hong G."/>
            <person name="Han B."/>
            <person name="Choisne N."/>
            <person name="Demange N."/>
            <person name="Orjeda G."/>
            <person name="Samain S."/>
            <person name="Cattolico L."/>
            <person name="Pelletier E."/>
            <person name="Couloux A."/>
            <person name="Segurens B."/>
            <person name="Wincker P."/>
            <person name="D'Hont A."/>
            <person name="Scarpelli C."/>
            <person name="Weissenbach J."/>
            <person name="Salanoubat M."/>
            <person name="Quetier F."/>
            <person name="Yu Y."/>
            <person name="Kim H.R."/>
            <person name="Rambo T."/>
            <person name="Currie J."/>
            <person name="Collura K."/>
            <person name="Luo M."/>
            <person name="Yang T."/>
            <person name="Ammiraju J.S.S."/>
            <person name="Engler F."/>
            <person name="Soderlund C."/>
            <person name="Wing R.A."/>
            <person name="Palmer L.E."/>
            <person name="de la Bastide M."/>
            <person name="Spiegel L."/>
            <person name="Nascimento L."/>
            <person name="Zutavern T."/>
            <person name="O'Shaughnessy A."/>
            <person name="Dike S."/>
            <person name="Dedhia N."/>
            <person name="Preston R."/>
            <person name="Balija V."/>
            <person name="McCombie W.R."/>
            <person name="Chow T."/>
            <person name="Chen H."/>
            <person name="Chung M."/>
            <person name="Chen C."/>
            <person name="Shaw J."/>
            <person name="Wu H."/>
            <person name="Hsiao K."/>
            <person name="Chao Y."/>
            <person name="Chu M."/>
            <person name="Cheng C."/>
            <person name="Hour A."/>
            <person name="Lee P."/>
            <person name="Lin S."/>
            <person name="Lin Y."/>
            <person name="Liou J."/>
            <person name="Liu S."/>
            <person name="Hsing Y."/>
            <person name="Raghuvanshi S."/>
            <person name="Mohanty A."/>
            <person name="Bharti A.K."/>
            <person name="Gaur A."/>
            <person name="Gupta V."/>
            <person name="Kumar D."/>
            <person name="Ravi V."/>
            <person name="Vij S."/>
            <person name="Kapur A."/>
            <person name="Khurana P."/>
            <person name="Khurana P."/>
            <person name="Khurana J.P."/>
            <person name="Tyagi A.K."/>
            <person name="Gaikwad K."/>
            <person name="Singh A."/>
            <person name="Dalal V."/>
            <person name="Srivastava S."/>
            <person name="Dixit A."/>
            <person name="Pal A.K."/>
            <person name="Ghazi I.A."/>
            <person name="Yadav M."/>
            <person name="Pandit A."/>
            <person name="Bhargava A."/>
            <person name="Sureshbabu K."/>
            <person name="Batra K."/>
            <person name="Sharma T.R."/>
            <person name="Mohapatra T."/>
            <person name="Singh N.K."/>
            <person name="Messing J."/>
            <person name="Nelson A.B."/>
            <person name="Fuks G."/>
            <person name="Kavchok S."/>
            <person name="Keizer G."/>
            <person name="Linton E."/>
            <person name="Llaca V."/>
            <person name="Song R."/>
            <person name="Tanyolac B."/>
            <person name="Young S."/>
            <person name="Ho-Il K."/>
            <person name="Hahn J.H."/>
            <person name="Sangsakoo G."/>
            <person name="Vanavichit A."/>
            <person name="de Mattos Luiz.A.T."/>
            <person name="Zimmer P.D."/>
            <person name="Malone G."/>
            <person name="Dellagostin O."/>
            <person name="de Oliveira A.C."/>
            <person name="Bevan M."/>
            <person name="Bancroft I."/>
            <person name="Minx P."/>
            <person name="Cordum H."/>
            <person name="Wilson R."/>
            <person name="Cheng Z."/>
            <person name="Jin W."/>
            <person name="Jiang J."/>
            <person name="Leong S.A."/>
            <person name="Iwama H."/>
            <person name="Gojobori T."/>
            <person name="Itoh T."/>
            <person name="Niimura Y."/>
            <person name="Fujii Y."/>
            <person name="Habara T."/>
            <person name="Sakai H."/>
            <person name="Sato Y."/>
            <person name="Wilson G."/>
            <person name="Kumar K."/>
            <person name="McCouch S."/>
            <person name="Juretic N."/>
            <person name="Hoen D."/>
            <person name="Wright S."/>
            <person name="Bruskiewich R."/>
            <person name="Bureau T."/>
            <person name="Miyao A."/>
            <person name="Hirochika H."/>
            <person name="Nishikawa T."/>
            <person name="Kadowaki K."/>
            <person name="Sugiura M."/>
            <person name="Burr B."/>
            <person name="Sasaki T."/>
        </authorList>
    </citation>
    <scope>NUCLEOTIDE SEQUENCE [LARGE SCALE GENOMIC DNA]</scope>
    <source>
        <strain evidence="3">cv. Nipponbare</strain>
    </source>
</reference>
<sequence>MMYDEMGSQPPTYDVNLPAHLLINRVVSRRFETTPPLHLCDARTCYSFAQWLMAYLNRVVQDDDGGFSIHVQATVLAKSKNEMGRDKKHDKKNQKNQKWTKAGSTPR</sequence>
<name>A0A0P0WPJ8_ORYSJ</name>
<proteinExistence type="predicted"/>
<dbReference type="InParanoid" id="A0A0P0WPJ8"/>
<evidence type="ECO:0000256" key="1">
    <source>
        <dbReference type="SAM" id="MobiDB-lite"/>
    </source>
</evidence>
<dbReference type="AlphaFoldDB" id="A0A0P0WPJ8"/>
<dbReference type="Proteomes" id="UP000059680">
    <property type="component" value="Chromosome 5"/>
</dbReference>
<dbReference type="EMBL" id="AP014961">
    <property type="protein sequence ID" value="BAS94808.1"/>
    <property type="molecule type" value="Genomic_DNA"/>
</dbReference>
<gene>
    <name evidence="2" type="ordered locus">Os05g0508001</name>
    <name evidence="2" type="ORF">OSNPB_050508001</name>
</gene>